<name>A0A376KY42_ECOLX</name>
<dbReference type="Proteomes" id="UP000255460">
    <property type="component" value="Unassembled WGS sequence"/>
</dbReference>
<proteinExistence type="predicted"/>
<sequence>MSQAKSKQNGRRSVNHTDDGQQWMGSGIIMLPTKLAEVGNNFNYLLAGDSRRLNGTGMGIRKMRYVQP</sequence>
<dbReference type="EMBL" id="UFZQ01000001">
    <property type="protein sequence ID" value="STE87565.1"/>
    <property type="molecule type" value="Genomic_DNA"/>
</dbReference>
<evidence type="ECO:0000256" key="1">
    <source>
        <dbReference type="SAM" id="MobiDB-lite"/>
    </source>
</evidence>
<evidence type="ECO:0000313" key="3">
    <source>
        <dbReference type="Proteomes" id="UP000255460"/>
    </source>
</evidence>
<dbReference type="AlphaFoldDB" id="A0A376KY42"/>
<protein>
    <submittedName>
        <fullName evidence="2">Uncharacterized protein</fullName>
    </submittedName>
</protein>
<reference evidence="2 3" key="1">
    <citation type="submission" date="2018-06" db="EMBL/GenBank/DDBJ databases">
        <authorList>
            <consortium name="Pathogen Informatics"/>
            <person name="Doyle S."/>
        </authorList>
    </citation>
    <scope>NUCLEOTIDE SEQUENCE [LARGE SCALE GENOMIC DNA]</scope>
    <source>
        <strain evidence="2 3">NCTC10418</strain>
    </source>
</reference>
<organism evidence="2 3">
    <name type="scientific">Escherichia coli</name>
    <dbReference type="NCBI Taxonomy" id="562"/>
    <lineage>
        <taxon>Bacteria</taxon>
        <taxon>Pseudomonadati</taxon>
        <taxon>Pseudomonadota</taxon>
        <taxon>Gammaproteobacteria</taxon>
        <taxon>Enterobacterales</taxon>
        <taxon>Enterobacteriaceae</taxon>
        <taxon>Escherichia</taxon>
    </lineage>
</organism>
<accession>A0A376KY42</accession>
<feature type="region of interest" description="Disordered" evidence="1">
    <location>
        <begin position="1"/>
        <end position="22"/>
    </location>
</feature>
<gene>
    <name evidence="2" type="ORF">NCTC10418_05238</name>
</gene>
<evidence type="ECO:0000313" key="2">
    <source>
        <dbReference type="EMBL" id="STE87565.1"/>
    </source>
</evidence>